<dbReference type="SUPFAM" id="SSF141571">
    <property type="entry name" value="Pentapeptide repeat-like"/>
    <property type="match status" value="1"/>
</dbReference>
<evidence type="ECO:0008006" key="6">
    <source>
        <dbReference type="Google" id="ProtNLM"/>
    </source>
</evidence>
<dbReference type="InterPro" id="IPR001646">
    <property type="entry name" value="5peptide_repeat"/>
</dbReference>
<dbReference type="PANTHER" id="PTHR47485">
    <property type="entry name" value="THYLAKOID LUMENAL 17.4 KDA PROTEIN, CHLOROPLASTIC"/>
    <property type="match status" value="1"/>
</dbReference>
<evidence type="ECO:0000256" key="3">
    <source>
        <dbReference type="SAM" id="Phobius"/>
    </source>
</evidence>
<dbReference type="OrthoDB" id="137892at2157"/>
<evidence type="ECO:0000256" key="2">
    <source>
        <dbReference type="SAM" id="Coils"/>
    </source>
</evidence>
<keyword evidence="5" id="KW-1185">Reference proteome</keyword>
<dbReference type="Pfam" id="PF00805">
    <property type="entry name" value="Pentapeptide"/>
    <property type="match status" value="2"/>
</dbReference>
<feature type="transmembrane region" description="Helical" evidence="3">
    <location>
        <begin position="72"/>
        <end position="91"/>
    </location>
</feature>
<comment type="caution">
    <text evidence="4">The sequence shown here is derived from an EMBL/GenBank/DDBJ whole genome shotgun (WGS) entry which is preliminary data.</text>
</comment>
<feature type="coiled-coil region" evidence="2">
    <location>
        <begin position="94"/>
        <end position="128"/>
    </location>
</feature>
<dbReference type="AlphaFoldDB" id="A0A2A2HNC1"/>
<dbReference type="EMBL" id="LMVP01000536">
    <property type="protein sequence ID" value="PAV10989.1"/>
    <property type="molecule type" value="Genomic_DNA"/>
</dbReference>
<gene>
    <name evidence="4" type="ORF">ASJ81_11970</name>
</gene>
<dbReference type="Gene3D" id="2.160.20.80">
    <property type="entry name" value="E3 ubiquitin-protein ligase SopA"/>
    <property type="match status" value="1"/>
</dbReference>
<proteinExistence type="predicted"/>
<name>A0A2A2HNC1_9EURY</name>
<evidence type="ECO:0000256" key="1">
    <source>
        <dbReference type="ARBA" id="ARBA00022737"/>
    </source>
</evidence>
<evidence type="ECO:0000313" key="4">
    <source>
        <dbReference type="EMBL" id="PAV10989.1"/>
    </source>
</evidence>
<keyword evidence="3" id="KW-0812">Transmembrane</keyword>
<evidence type="ECO:0000313" key="5">
    <source>
        <dbReference type="Proteomes" id="UP000218164"/>
    </source>
</evidence>
<keyword evidence="3" id="KW-1133">Transmembrane helix</keyword>
<sequence length="369" mass="41607">MDLKKELKQFYGNAKKEIKQFYENIKQSPLTSLICLIVIVTALILLIELPHWQVSGINNVTEKVTLENQSRATLAQVLGGAAIGIGLYYTWRRINIAEEDLRVTQENLKVAQDNLKVTQDNLKVTQDNLEATQKVAQENLKIAQEGQITERFTRAVDQLGNPAIEIRLGGIYALERIANESEKDYWPIMEILTAYVRKNSSIEDPIVLQQDKVSLDIQAILTVIGRRNKPFTAKEPSFLHLSKTYLVGANLGQSNLNDARLGYANLTDAFLRLANLSQAVLYRTKLTDSRLKHTNLVNATLTEANLENTDLLEANFENAYLKGASLKGAKNLTVDQLLKVKTLYKAELDPWLEEELRSKGYSHLLDDEP</sequence>
<accession>A0A2A2HNC1</accession>
<keyword evidence="1" id="KW-0677">Repeat</keyword>
<keyword evidence="3" id="KW-0472">Membrane</keyword>
<protein>
    <recommendedName>
        <fullName evidence="6">Low-complexity protein</fullName>
    </recommendedName>
</protein>
<reference evidence="4 5" key="1">
    <citation type="journal article" date="2017" name="BMC Genomics">
        <title>Genomic analysis of methanogenic archaea reveals a shift towards energy conservation.</title>
        <authorList>
            <person name="Gilmore S.P."/>
            <person name="Henske J.K."/>
            <person name="Sexton J.A."/>
            <person name="Solomon K.V."/>
            <person name="Seppala S."/>
            <person name="Yoo J.I."/>
            <person name="Huyett L.M."/>
            <person name="Pressman A."/>
            <person name="Cogan J.Z."/>
            <person name="Kivenson V."/>
            <person name="Peng X."/>
            <person name="Tan Y."/>
            <person name="Valentine D.L."/>
            <person name="O'Malley M.A."/>
        </authorList>
    </citation>
    <scope>NUCLEOTIDE SEQUENCE [LARGE SCALE GENOMIC DNA]</scope>
    <source>
        <strain evidence="4 5">MC-15</strain>
    </source>
</reference>
<dbReference type="Proteomes" id="UP000218164">
    <property type="component" value="Unassembled WGS sequence"/>
</dbReference>
<keyword evidence="2" id="KW-0175">Coiled coil</keyword>
<dbReference type="RefSeq" id="WP_095645888.1">
    <property type="nucleotide sequence ID" value="NZ_LMVP01000536.1"/>
</dbReference>
<dbReference type="PANTHER" id="PTHR47485:SF1">
    <property type="entry name" value="THYLAKOID LUMENAL 17.4 KDA PROTEIN, CHLOROPLASTIC"/>
    <property type="match status" value="1"/>
</dbReference>
<feature type="transmembrane region" description="Helical" evidence="3">
    <location>
        <begin position="30"/>
        <end position="52"/>
    </location>
</feature>
<organism evidence="4 5">
    <name type="scientific">Methanosarcina spelaei</name>
    <dbReference type="NCBI Taxonomy" id="1036679"/>
    <lineage>
        <taxon>Archaea</taxon>
        <taxon>Methanobacteriati</taxon>
        <taxon>Methanobacteriota</taxon>
        <taxon>Stenosarchaea group</taxon>
        <taxon>Methanomicrobia</taxon>
        <taxon>Methanosarcinales</taxon>
        <taxon>Methanosarcinaceae</taxon>
        <taxon>Methanosarcina</taxon>
    </lineage>
</organism>